<gene>
    <name evidence="13" type="ordered locus">Cd36_45980</name>
    <name evidence="14" type="ORF">CD36_45980</name>
</gene>
<dbReference type="Proteomes" id="UP000002605">
    <property type="component" value="Chromosome 4"/>
</dbReference>
<feature type="compositionally biased region" description="Basic and acidic residues" evidence="10">
    <location>
        <begin position="613"/>
        <end position="625"/>
    </location>
</feature>
<organism evidence="14 15">
    <name type="scientific">Candida dubliniensis (strain CD36 / ATCC MYA-646 / CBS 7987 / NCPF 3949 / NRRL Y-17841)</name>
    <name type="common">Yeast</name>
    <dbReference type="NCBI Taxonomy" id="573826"/>
    <lineage>
        <taxon>Eukaryota</taxon>
        <taxon>Fungi</taxon>
        <taxon>Dikarya</taxon>
        <taxon>Ascomycota</taxon>
        <taxon>Saccharomycotina</taxon>
        <taxon>Pichiomycetes</taxon>
        <taxon>Debaryomycetaceae</taxon>
        <taxon>Candida/Lodderomyces clade</taxon>
        <taxon>Candida</taxon>
    </lineage>
</organism>
<sequence length="646" mass="76081">MSDTTIMSFLFFFFFSRVVPNNTTRHDTTHTRGILLQWKDFINIYSILLLLLLLFLLLPSSFLFFFFFLLLLVHSNMFRQSKRRTAGRRNFEDNNNNNNNNNLDEPEISKYLNPSSLYNSRLSFYDLPPIQEITLEQFETWAIDRLKILIEIESCLARSKSLKEIESYIKPLLLKYLPLNPSPGLLSTTTTTIDSQSNNNYILERMKDHYSHFILRLVFCRNEELRKNFIKNETILFKIRYNLLQPKEQQEFIELNHHKLNWQYITSEEKIQLNQQLFNSSGNLIKNQFLLDGENLTNDQLKKFIMFKENFIKLPFEKISTNNLINNRSIYLFKGYGYLPSCLQLNLLSIEFNKILNDNLIKTFQTIPILEEDDRLLPLLNNLSKNFKNFQYEYEYDQNQINNNNNDNLNSDINAKSIITSKIINHYPLCAQNLQRNLIINSHLKYGGRQQLGLFLKGIGLNIDEAIKFWSYQFTKSNSLSLETFNKDYKYNIRHQYGLEGARINYKPWDCSIILSKPRPNYKNLEYHGCPYRDFNLDVLINNLNNMGITDQQDLNTIIDDVNKHDYTIACTRVFELTHEKQLKKIKEKNNNNNINSMMHINHPNLYFDRSRQLERSENKDKEVKVVSGGDGGVGGDGGDDDVSNE</sequence>
<dbReference type="RefSeq" id="XP_002420241.1">
    <property type="nucleotide sequence ID" value="XM_002420196.1"/>
</dbReference>
<keyword evidence="5" id="KW-0235">DNA replication</keyword>
<evidence type="ECO:0000256" key="4">
    <source>
        <dbReference type="ARBA" id="ARBA00022515"/>
    </source>
</evidence>
<feature type="domain" description="DNA primase large subunit C-terminal" evidence="12">
    <location>
        <begin position="425"/>
        <end position="608"/>
    </location>
</feature>
<evidence type="ECO:0000256" key="2">
    <source>
        <dbReference type="ARBA" id="ARBA00010564"/>
    </source>
</evidence>
<dbReference type="GO" id="GO:0051539">
    <property type="term" value="F:4 iron, 4 sulfur cluster binding"/>
    <property type="evidence" value="ECO:0007669"/>
    <property type="project" value="UniProtKB-KW"/>
</dbReference>
<comment type="cofactor">
    <cofactor evidence="1">
        <name>[4Fe-4S] cluster</name>
        <dbReference type="ChEBI" id="CHEBI:49883"/>
    </cofactor>
</comment>
<keyword evidence="11" id="KW-0812">Transmembrane</keyword>
<comment type="similarity">
    <text evidence="2">Belongs to the eukaryotic-type primase large subunit family.</text>
</comment>
<keyword evidence="11" id="KW-0472">Membrane</keyword>
<evidence type="ECO:0000256" key="7">
    <source>
        <dbReference type="ARBA" id="ARBA00023004"/>
    </source>
</evidence>
<dbReference type="AlphaFoldDB" id="B9WGT8"/>
<evidence type="ECO:0000256" key="3">
    <source>
        <dbReference type="ARBA" id="ARBA00022485"/>
    </source>
</evidence>
<dbReference type="GO" id="GO:0006270">
    <property type="term" value="P:DNA replication initiation"/>
    <property type="evidence" value="ECO:0007669"/>
    <property type="project" value="TreeGrafter"/>
</dbReference>
<feature type="region of interest" description="Disordered" evidence="10">
    <location>
        <begin position="613"/>
        <end position="646"/>
    </location>
</feature>
<dbReference type="eggNOG" id="KOG2267">
    <property type="taxonomic scope" value="Eukaryota"/>
</dbReference>
<evidence type="ECO:0000259" key="12">
    <source>
        <dbReference type="Pfam" id="PF04104"/>
    </source>
</evidence>
<name>B9WGT8_CANDC</name>
<keyword evidence="7" id="KW-0408">Iron</keyword>
<keyword evidence="6" id="KW-0479">Metal-binding</keyword>
<dbReference type="GeneID" id="8047824"/>
<evidence type="ECO:0000256" key="1">
    <source>
        <dbReference type="ARBA" id="ARBA00001966"/>
    </source>
</evidence>
<keyword evidence="9" id="KW-0238">DNA-binding</keyword>
<evidence type="ECO:0000313" key="15">
    <source>
        <dbReference type="Proteomes" id="UP000002605"/>
    </source>
</evidence>
<evidence type="ECO:0000256" key="6">
    <source>
        <dbReference type="ARBA" id="ARBA00022723"/>
    </source>
</evidence>
<accession>B9WGT8</accession>
<dbReference type="OrthoDB" id="421393at2759"/>
<keyword evidence="11" id="KW-1133">Transmembrane helix</keyword>
<dbReference type="EMBL" id="FM992691">
    <property type="protein sequence ID" value="CAX42464.1"/>
    <property type="molecule type" value="Genomic_DNA"/>
</dbReference>
<feature type="transmembrane region" description="Helical" evidence="11">
    <location>
        <begin position="44"/>
        <end position="73"/>
    </location>
</feature>
<dbReference type="InterPro" id="IPR058560">
    <property type="entry name" value="DNA_primase_C"/>
</dbReference>
<dbReference type="Pfam" id="PF26466">
    <property type="entry name" value="DNA_primase_lrg_N"/>
    <property type="match status" value="1"/>
</dbReference>
<evidence type="ECO:0000256" key="10">
    <source>
        <dbReference type="SAM" id="MobiDB-lite"/>
    </source>
</evidence>
<protein>
    <submittedName>
        <fullName evidence="14">Subunit of DNA primase, putative</fullName>
    </submittedName>
</protein>
<dbReference type="Gene3D" id="1.20.930.80">
    <property type="match status" value="1"/>
</dbReference>
<dbReference type="HOGENOM" id="CLU_026253_1_0_1"/>
<evidence type="ECO:0000256" key="5">
    <source>
        <dbReference type="ARBA" id="ARBA00022705"/>
    </source>
</evidence>
<dbReference type="GO" id="GO:0005658">
    <property type="term" value="C:alpha DNA polymerase:primase complex"/>
    <property type="evidence" value="ECO:0007669"/>
    <property type="project" value="UniProtKB-ARBA"/>
</dbReference>
<keyword evidence="15" id="KW-1185">Reference proteome</keyword>
<keyword evidence="4" id="KW-0639">Primosome</keyword>
<dbReference type="InterPro" id="IPR016558">
    <property type="entry name" value="DNA_primase_lsu_euk"/>
</dbReference>
<evidence type="ECO:0000256" key="9">
    <source>
        <dbReference type="ARBA" id="ARBA00023125"/>
    </source>
</evidence>
<dbReference type="Pfam" id="PF04104">
    <property type="entry name" value="DNA_primase_lrg"/>
    <property type="match status" value="1"/>
</dbReference>
<dbReference type="GO" id="GO:0006269">
    <property type="term" value="P:DNA replication, synthesis of primer"/>
    <property type="evidence" value="ECO:0007669"/>
    <property type="project" value="UniProtKB-KW"/>
</dbReference>
<dbReference type="GO" id="GO:0003677">
    <property type="term" value="F:DNA binding"/>
    <property type="evidence" value="ECO:0007669"/>
    <property type="project" value="UniProtKB-KW"/>
</dbReference>
<dbReference type="CDD" id="cd07322">
    <property type="entry name" value="PriL_PriS_Eukaryotic"/>
    <property type="match status" value="1"/>
</dbReference>
<dbReference type="KEGG" id="cdu:CD36_45980"/>
<keyword evidence="3" id="KW-0004">4Fe-4S</keyword>
<evidence type="ECO:0000313" key="13">
    <source>
        <dbReference type="CGD" id="CAL0000169972"/>
    </source>
</evidence>
<dbReference type="PANTHER" id="PTHR10537:SF3">
    <property type="entry name" value="DNA PRIMASE LARGE SUBUNIT"/>
    <property type="match status" value="1"/>
</dbReference>
<reference evidence="14 15" key="1">
    <citation type="journal article" date="2009" name="Genome Res.">
        <title>Comparative genomics of the fungal pathogens Candida dubliniensis and Candida albicans.</title>
        <authorList>
            <person name="Jackson A.P."/>
            <person name="Gamble J.A."/>
            <person name="Yeomans T."/>
            <person name="Moran G.P."/>
            <person name="Saunders D."/>
            <person name="Harris D."/>
            <person name="Aslett M."/>
            <person name="Barrell J.F."/>
            <person name="Butler G."/>
            <person name="Citiulo F."/>
            <person name="Coleman D.C."/>
            <person name="de Groot P.W.J."/>
            <person name="Goodwin T.J."/>
            <person name="Quail M.A."/>
            <person name="McQuillan J."/>
            <person name="Munro C.A."/>
            <person name="Pain A."/>
            <person name="Poulter R.T."/>
            <person name="Rajandream M.A."/>
            <person name="Renauld H."/>
            <person name="Spiering M.J."/>
            <person name="Tivey A."/>
            <person name="Gow N.A.R."/>
            <person name="Barrell B."/>
            <person name="Sullivan D.J."/>
            <person name="Berriman M."/>
        </authorList>
    </citation>
    <scope>NUCLEOTIDE SEQUENCE [LARGE SCALE GENOMIC DNA]</scope>
    <source>
        <strain evidence="15">CD36 / ATCC MYA-646 / CBS 7987 / NCPF 3949 / NRRL Y-17841</strain>
    </source>
</reference>
<dbReference type="InterPro" id="IPR007238">
    <property type="entry name" value="DNA_primase_lsu_euk/arc"/>
</dbReference>
<proteinExistence type="inferred from homology"/>
<evidence type="ECO:0000256" key="11">
    <source>
        <dbReference type="SAM" id="Phobius"/>
    </source>
</evidence>
<dbReference type="CGD" id="CAL0000169972">
    <property type="gene designation" value="Cd36_45980"/>
</dbReference>
<evidence type="ECO:0000313" key="14">
    <source>
        <dbReference type="EMBL" id="CAX42464.1"/>
    </source>
</evidence>
<keyword evidence="8" id="KW-0411">Iron-sulfur</keyword>
<dbReference type="PANTHER" id="PTHR10537">
    <property type="entry name" value="DNA PRIMASE LARGE SUBUNIT"/>
    <property type="match status" value="1"/>
</dbReference>
<dbReference type="GO" id="GO:0046872">
    <property type="term" value="F:metal ion binding"/>
    <property type="evidence" value="ECO:0007669"/>
    <property type="project" value="UniProtKB-KW"/>
</dbReference>
<evidence type="ECO:0000256" key="8">
    <source>
        <dbReference type="ARBA" id="ARBA00023014"/>
    </source>
</evidence>